<proteinExistence type="predicted"/>
<evidence type="ECO:0000313" key="2">
    <source>
        <dbReference type="EMBL" id="HDL89774.1"/>
    </source>
</evidence>
<dbReference type="EMBL" id="DQZW01000123">
    <property type="protein sequence ID" value="HDL89774.1"/>
    <property type="molecule type" value="Genomic_DNA"/>
</dbReference>
<feature type="transmembrane region" description="Helical" evidence="1">
    <location>
        <begin position="66"/>
        <end position="83"/>
    </location>
</feature>
<dbReference type="Proteomes" id="UP000886355">
    <property type="component" value="Unassembled WGS sequence"/>
</dbReference>
<protein>
    <submittedName>
        <fullName evidence="2">Uncharacterized protein</fullName>
    </submittedName>
</protein>
<reference evidence="2" key="1">
    <citation type="journal article" date="2020" name="mSystems">
        <title>Genome- and Community-Level Interaction Insights into Carbon Utilization and Element Cycling Functions of Hydrothermarchaeota in Hydrothermal Sediment.</title>
        <authorList>
            <person name="Zhou Z."/>
            <person name="Liu Y."/>
            <person name="Xu W."/>
            <person name="Pan J."/>
            <person name="Luo Z.H."/>
            <person name="Li M."/>
        </authorList>
    </citation>
    <scope>NUCLEOTIDE SEQUENCE [LARGE SCALE GENOMIC DNA]</scope>
    <source>
        <strain evidence="2">HyVt-19</strain>
    </source>
</reference>
<name>A0A7C0WRR1_9BACT</name>
<dbReference type="AlphaFoldDB" id="A0A7C0WRR1"/>
<keyword evidence="1" id="KW-0812">Transmembrane</keyword>
<sequence length="162" mass="18337">MRYLAIAGVGGSTFAFLFATVGLVMDIPYFKVWYYCWAWWSLIIGAQSWLCLSGKNSLLYENPKRFFALAAVSIPFWVFFEIVNFRLLNWRYVGLPESLSVRWAGYTLGYATVLPAIETAAAFLRGYSLSLSLPSFAMGFLKTLGKCPRPFLGLLGIFLFMM</sequence>
<gene>
    <name evidence="2" type="ORF">ENG14_02590</name>
</gene>
<feature type="transmembrane region" description="Helical" evidence="1">
    <location>
        <begin position="32"/>
        <end position="54"/>
    </location>
</feature>
<keyword evidence="1" id="KW-1133">Transmembrane helix</keyword>
<evidence type="ECO:0000256" key="1">
    <source>
        <dbReference type="SAM" id="Phobius"/>
    </source>
</evidence>
<feature type="non-terminal residue" evidence="2">
    <location>
        <position position="162"/>
    </location>
</feature>
<feature type="transmembrane region" description="Helical" evidence="1">
    <location>
        <begin position="136"/>
        <end position="161"/>
    </location>
</feature>
<accession>A0A7C0WRR1</accession>
<comment type="caution">
    <text evidence="2">The sequence shown here is derived from an EMBL/GenBank/DDBJ whole genome shotgun (WGS) entry which is preliminary data.</text>
</comment>
<keyword evidence="1" id="KW-0472">Membrane</keyword>
<feature type="transmembrane region" description="Helical" evidence="1">
    <location>
        <begin position="103"/>
        <end position="124"/>
    </location>
</feature>
<organism evidence="2">
    <name type="scientific">Thermodesulforhabdus norvegica</name>
    <dbReference type="NCBI Taxonomy" id="39841"/>
    <lineage>
        <taxon>Bacteria</taxon>
        <taxon>Pseudomonadati</taxon>
        <taxon>Thermodesulfobacteriota</taxon>
        <taxon>Syntrophobacteria</taxon>
        <taxon>Syntrophobacterales</taxon>
        <taxon>Thermodesulforhabdaceae</taxon>
        <taxon>Thermodesulforhabdus</taxon>
    </lineage>
</organism>